<gene>
    <name evidence="1" type="ORF">GM920_18940</name>
</gene>
<dbReference type="Proteomes" id="UP000636110">
    <property type="component" value="Unassembled WGS sequence"/>
</dbReference>
<sequence>MAIPKIIHQTFKSSKLPLLTRWHIARFRKKNPEYLYEFYDDQRIENFLLKEFGQDLLQKYHRLNIGAAKADFFRYAVLLKKGGVYIDIDSAINGKLDDFIKPDDAAIISREKNPSLYVQWALIFEPGHPFLQKTIDLVCENIDHDTYPHDVHQMTGPTVYTKAIIESLKEDPTIKYRTLGVDYDGHLKFKYLFSKFSLYKDGEHWKKMQLTKPVLRPKQG</sequence>
<dbReference type="Gene3D" id="3.90.550.20">
    <property type="match status" value="1"/>
</dbReference>
<dbReference type="RefSeq" id="WP_182960426.1">
    <property type="nucleotide sequence ID" value="NZ_WNXC01000008.1"/>
</dbReference>
<dbReference type="InterPro" id="IPR007577">
    <property type="entry name" value="GlycoTrfase_DXD_sugar-bd_CS"/>
</dbReference>
<dbReference type="PANTHER" id="PTHR31834">
    <property type="entry name" value="INITIATION-SPECIFIC ALPHA-1,6-MANNOSYLTRANSFERASE"/>
    <property type="match status" value="1"/>
</dbReference>
<evidence type="ECO:0000313" key="2">
    <source>
        <dbReference type="Proteomes" id="UP000636110"/>
    </source>
</evidence>
<protein>
    <submittedName>
        <fullName evidence="1">Glycosyl transferase</fullName>
    </submittedName>
</protein>
<organism evidence="1 2">
    <name type="scientific">Pedobacter gandavensis</name>
    <dbReference type="NCBI Taxonomy" id="2679963"/>
    <lineage>
        <taxon>Bacteria</taxon>
        <taxon>Pseudomonadati</taxon>
        <taxon>Bacteroidota</taxon>
        <taxon>Sphingobacteriia</taxon>
        <taxon>Sphingobacteriales</taxon>
        <taxon>Sphingobacteriaceae</taxon>
        <taxon>Pedobacter</taxon>
    </lineage>
</organism>
<dbReference type="EMBL" id="WNXC01000008">
    <property type="protein sequence ID" value="MBB2150980.1"/>
    <property type="molecule type" value="Genomic_DNA"/>
</dbReference>
<proteinExistence type="predicted"/>
<comment type="caution">
    <text evidence="1">The sequence shown here is derived from an EMBL/GenBank/DDBJ whole genome shotgun (WGS) entry which is preliminary data.</text>
</comment>
<dbReference type="InterPro" id="IPR029044">
    <property type="entry name" value="Nucleotide-diphossugar_trans"/>
</dbReference>
<dbReference type="Pfam" id="PF04488">
    <property type="entry name" value="Gly_transf_sug"/>
    <property type="match status" value="1"/>
</dbReference>
<dbReference type="InterPro" id="IPR039367">
    <property type="entry name" value="Och1-like"/>
</dbReference>
<dbReference type="GO" id="GO:0016740">
    <property type="term" value="F:transferase activity"/>
    <property type="evidence" value="ECO:0007669"/>
    <property type="project" value="UniProtKB-KW"/>
</dbReference>
<keyword evidence="2" id="KW-1185">Reference proteome</keyword>
<dbReference type="SUPFAM" id="SSF53448">
    <property type="entry name" value="Nucleotide-diphospho-sugar transferases"/>
    <property type="match status" value="1"/>
</dbReference>
<evidence type="ECO:0000313" key="1">
    <source>
        <dbReference type="EMBL" id="MBB2150980.1"/>
    </source>
</evidence>
<reference evidence="1 2" key="1">
    <citation type="submission" date="2019-11" db="EMBL/GenBank/DDBJ databases">
        <title>Description of Pedobacter sp. LMG 31462T.</title>
        <authorList>
            <person name="Carlier A."/>
            <person name="Qi S."/>
            <person name="Vandamme P."/>
        </authorList>
    </citation>
    <scope>NUCLEOTIDE SEQUENCE [LARGE SCALE GENOMIC DNA]</scope>
    <source>
        <strain evidence="1 2">LMG 31462</strain>
    </source>
</reference>
<keyword evidence="1" id="KW-0808">Transferase</keyword>
<name>A0ABR6F0C1_9SPHI</name>
<dbReference type="PANTHER" id="PTHR31834:SF1">
    <property type="entry name" value="INITIATION-SPECIFIC ALPHA-1,6-MANNOSYLTRANSFERASE"/>
    <property type="match status" value="1"/>
</dbReference>
<accession>A0ABR6F0C1</accession>